<protein>
    <recommendedName>
        <fullName evidence="4">PH domain-containing protein</fullName>
    </recommendedName>
</protein>
<organism evidence="2 3">
    <name type="scientific">Hamiltosporidium tvaerminnensis</name>
    <dbReference type="NCBI Taxonomy" id="1176355"/>
    <lineage>
        <taxon>Eukaryota</taxon>
        <taxon>Fungi</taxon>
        <taxon>Fungi incertae sedis</taxon>
        <taxon>Microsporidia</taxon>
        <taxon>Dubosqiidae</taxon>
        <taxon>Hamiltosporidium</taxon>
    </lineage>
</organism>
<dbReference type="Proteomes" id="UP000292362">
    <property type="component" value="Unassembled WGS sequence"/>
</dbReference>
<gene>
    <name evidence="2" type="ORF">CWI37_0045p0120</name>
</gene>
<evidence type="ECO:0008006" key="4">
    <source>
        <dbReference type="Google" id="ProtNLM"/>
    </source>
</evidence>
<name>A0A4Q9LCM8_9MICR</name>
<proteinExistence type="predicted"/>
<comment type="caution">
    <text evidence="2">The sequence shown here is derived from an EMBL/GenBank/DDBJ whole genome shotgun (WGS) entry which is preliminary data.</text>
</comment>
<dbReference type="EMBL" id="PITJ01000045">
    <property type="protein sequence ID" value="TBU05145.1"/>
    <property type="molecule type" value="Genomic_DNA"/>
</dbReference>
<dbReference type="VEuPathDB" id="MicrosporidiaDB:CWI37_0045p0120"/>
<accession>A0A4Q9LCM8</accession>
<evidence type="ECO:0000313" key="2">
    <source>
        <dbReference type="EMBL" id="TBU05145.1"/>
    </source>
</evidence>
<feature type="compositionally biased region" description="Basic and acidic residues" evidence="1">
    <location>
        <begin position="445"/>
        <end position="454"/>
    </location>
</feature>
<feature type="region of interest" description="Disordered" evidence="1">
    <location>
        <begin position="427"/>
        <end position="454"/>
    </location>
</feature>
<reference evidence="2 3" key="1">
    <citation type="submission" date="2017-12" db="EMBL/GenBank/DDBJ databases">
        <authorList>
            <person name="Pombert J.-F."/>
            <person name="Haag K.L."/>
            <person name="Ebert D."/>
        </authorList>
    </citation>
    <scope>NUCLEOTIDE SEQUENCE [LARGE SCALE GENOMIC DNA]</scope>
    <source>
        <strain evidence="2">FI-OER-3-3</strain>
    </source>
</reference>
<evidence type="ECO:0000313" key="3">
    <source>
        <dbReference type="Proteomes" id="UP000292362"/>
    </source>
</evidence>
<evidence type="ECO:0000256" key="1">
    <source>
        <dbReference type="SAM" id="MobiDB-lite"/>
    </source>
</evidence>
<sequence length="706" mass="81145">MTEKDIYLRKNVTTPRLNRFVAKKDSDEDKETTISVYEPSISSLGPDFIIQEDNVDNKCVWCGSDGYDEIDYIEELLNEDARKDMLQMGMVLRNRFNYPECDFCASKNMSLIQIKKENDREEENEIKESEKADFNIKNDLVSENVSKKENDEVYKLTDVLNDLYGCTNTYKNTEVEEQTIIEENLPKKLVEPPHAVTNTIYHSYEVLNSKVPSQFSSLNDLKNDVTDGFVVRNIISTQIEVDDFESKEEIKNISCESENLIPKIIQVSLNKEIEKNMNLNEENSKEIMDFKEENIISSAKSDFSENIVKESPTYELKAASTSAEIIEKIDKPEAIGEIPNEPIISLSLDNKEDKNISEDIYKSDFDSVQDSTIKTGNTTMSTPGYVALGTSVYPVRNIEEIISSNKVQAKINKFFVDKGGEIIKITPKEKSKKKNEVSGNQQKANETKKNVENDKKIQKEEKLIKKATGTLDKNEEGFVIMKEAESRVSGPKTPKYENTKSDIRRFVFNRKSQQYVFIESVDNLNDLRSGSIVGKIQKRGKNGRYQLNWFNLRGNFLTCLNGKRYRACASHYANERDGDLVCPEDSNFFYTKKYSINILECKILIVKNHSFLNSLLTCPLKFYKKRNDDLIDITDSKIISLNKQFSNYNILINNGNEEFAVKIPILEFALECNGAFYFFRFDNSTIFLRWLLSISMRQGNIICKVE</sequence>
<dbReference type="AlphaFoldDB" id="A0A4Q9LCM8"/>